<dbReference type="SUPFAM" id="SSF48371">
    <property type="entry name" value="ARM repeat"/>
    <property type="match status" value="2"/>
</dbReference>
<comment type="caution">
    <text evidence="3">The sequence shown here is derived from an EMBL/GenBank/DDBJ whole genome shotgun (WGS) entry which is preliminary data.</text>
</comment>
<evidence type="ECO:0000259" key="1">
    <source>
        <dbReference type="Pfam" id="PF24573"/>
    </source>
</evidence>
<dbReference type="InterPro" id="IPR016024">
    <property type="entry name" value="ARM-type_fold"/>
</dbReference>
<evidence type="ECO:0000313" key="3">
    <source>
        <dbReference type="EMBL" id="KAL3320487.1"/>
    </source>
</evidence>
<evidence type="ECO:0000259" key="2">
    <source>
        <dbReference type="Pfam" id="PF25757"/>
    </source>
</evidence>
<dbReference type="Gene3D" id="1.25.10.10">
    <property type="entry name" value="Leucine-rich Repeat Variant"/>
    <property type="match status" value="1"/>
</dbReference>
<feature type="domain" description="Dynein axonemal assembly factor 5 TPR repeats" evidence="2">
    <location>
        <begin position="20"/>
        <end position="302"/>
    </location>
</feature>
<keyword evidence="4" id="KW-1185">Reference proteome</keyword>
<dbReference type="Pfam" id="PF25757">
    <property type="entry name" value="TPR_DNAAF5"/>
    <property type="match status" value="1"/>
</dbReference>
<gene>
    <name evidence="3" type="primary">HEATR2</name>
    <name evidence="3" type="ORF">Ciccas_000842</name>
</gene>
<dbReference type="PANTHER" id="PTHR16216:SF2">
    <property type="entry name" value="DYNEIN AXONEMAL ASSEMBLY FACTOR 5"/>
    <property type="match status" value="1"/>
</dbReference>
<dbReference type="AlphaFoldDB" id="A0ABD2QM74"/>
<sequence>MRDNSLTVLSQDFSRNLTLLTDENRYKKKAALSGIANELKCFLNTAKEEDCDVVRSTLKEIAPLLTDQSEGIRNNCLEIFNSVLDSSFDTDECMSYFVPIFGKSLELLKQLDSSEELRLDSILLVEKALILSKNPSIFIQDLIAIICSALSDLYPDIKKKASQACTLLSEKAAHNFYMCSSVLVKPLCANLTHQHSKVRLETVKSLATIMKNSKGDLVEQVLAPLTQRLFDPAPNVREATIELAGDWLINLPDRYSYHLRLVPLLLGGLLDDYNSNRELASDLWNEVGIKYEQENRDELKDRIDFDCVDQETYPKGYKRPNFGCRELINRTAYKLIPCLVNDLSDWQSGTRSEASGLLPILVLHLEQHVLKHSQVFLEGVSKAMMDFVRQLQLNPNACEYLLKHGLLFNEEDLKCSSISESLTLSLDMKDSLKVASKLLEAVFLFSHFCNLDTSWAIMQPLLKQCNEFSSPYSLSAHLLVLVRIIDGCHPENRAILLEIARFVASDDMLGSQAIATKLALALCAQSFLIHLKEEEIDLKSSLFQLQAAICSVWIESSLRESDLARNCISFASEKILSRILSGDNALTAQLQLLLDRVEASLHGSRSWYPKSTELFLLEYALKTMALSLLVQVLPRAMHLLIVGCRLEKHASANDSCLPTPAVHEQDPMIMASEAELRLRGLIILTTICADHSVREALSQSVQLRETLMRAVLPSCVWRAGRVAESMRAAASTALLALLGAFIERNLCLHAMSSPLKSHLDVVQLADAKVAEIAQLTLPKVPVLEGVLERQDKESFLVLGYDCLKLLLTRLAGLLTDDVEETRVMALKSFGQLCLGLGDVDPIVLQASAVWRLNPTQTDQSPKDGVFPDSVGDMFFKFYPNLVKRLDDVKDSVRLLSADCFVHWTNLVSRIVVKPGGLDLNVTYTAVIQDVLDGAGLYLDDQDLTMRLAIAKLLLVVAREISLKMVLQFLQKSLGKCRCKDLINALISYLDS</sequence>
<dbReference type="Pfam" id="PF24573">
    <property type="entry name" value="HEAT_DAAF5"/>
    <property type="match status" value="1"/>
</dbReference>
<evidence type="ECO:0000313" key="4">
    <source>
        <dbReference type="Proteomes" id="UP001626550"/>
    </source>
</evidence>
<organism evidence="3 4">
    <name type="scientific">Cichlidogyrus casuarinus</name>
    <dbReference type="NCBI Taxonomy" id="1844966"/>
    <lineage>
        <taxon>Eukaryota</taxon>
        <taxon>Metazoa</taxon>
        <taxon>Spiralia</taxon>
        <taxon>Lophotrochozoa</taxon>
        <taxon>Platyhelminthes</taxon>
        <taxon>Monogenea</taxon>
        <taxon>Monopisthocotylea</taxon>
        <taxon>Dactylogyridea</taxon>
        <taxon>Ancyrocephalidae</taxon>
        <taxon>Cichlidogyrus</taxon>
    </lineage>
</organism>
<dbReference type="InterPro" id="IPR011989">
    <property type="entry name" value="ARM-like"/>
</dbReference>
<accession>A0ABD2QM74</accession>
<dbReference type="PANTHER" id="PTHR16216">
    <property type="entry name" value="DYNEIN ASSEMBLY FACTOR 5, AXONEMAL"/>
    <property type="match status" value="1"/>
</dbReference>
<dbReference type="InterPro" id="IPR052623">
    <property type="entry name" value="DAAF5"/>
</dbReference>
<feature type="domain" description="Dynein axonemal assembly factor 5 HEAT-repeat" evidence="1">
    <location>
        <begin position="312"/>
        <end position="387"/>
    </location>
</feature>
<dbReference type="Proteomes" id="UP001626550">
    <property type="component" value="Unassembled WGS sequence"/>
</dbReference>
<protein>
    <submittedName>
        <fullName evidence="3">HEAT repeat-containing protein 2</fullName>
    </submittedName>
</protein>
<dbReference type="InterPro" id="IPR056497">
    <property type="entry name" value="HEAT_DAAF5"/>
</dbReference>
<dbReference type="EMBL" id="JBJKFK010000049">
    <property type="protein sequence ID" value="KAL3320487.1"/>
    <property type="molecule type" value="Genomic_DNA"/>
</dbReference>
<name>A0ABD2QM74_9PLAT</name>
<dbReference type="InterPro" id="IPR057978">
    <property type="entry name" value="TPR_DAAF5"/>
</dbReference>
<proteinExistence type="predicted"/>
<reference evidence="3 4" key="1">
    <citation type="submission" date="2024-11" db="EMBL/GenBank/DDBJ databases">
        <title>Adaptive evolution of stress response genes in parasites aligns with host niche diversity.</title>
        <authorList>
            <person name="Hahn C."/>
            <person name="Resl P."/>
        </authorList>
    </citation>
    <scope>NUCLEOTIDE SEQUENCE [LARGE SCALE GENOMIC DNA]</scope>
    <source>
        <strain evidence="3">EGGRZ-B1_66</strain>
        <tissue evidence="3">Body</tissue>
    </source>
</reference>